<dbReference type="EMBL" id="CP019082">
    <property type="protein sequence ID" value="APW64030.1"/>
    <property type="molecule type" value="Genomic_DNA"/>
</dbReference>
<dbReference type="STRING" id="1387353.BSF38_05619"/>
<dbReference type="PROSITE" id="PS00868">
    <property type="entry name" value="CYS_MET_METAB_PP"/>
    <property type="match status" value="1"/>
</dbReference>
<feature type="modified residue" description="N6-(pyridoxal phosphate)lysine" evidence="4">
    <location>
        <position position="203"/>
    </location>
</feature>
<dbReference type="CDD" id="cd00614">
    <property type="entry name" value="CGS_like"/>
    <property type="match status" value="1"/>
</dbReference>
<dbReference type="GO" id="GO:0004123">
    <property type="term" value="F:cystathionine gamma-lyase activity"/>
    <property type="evidence" value="ECO:0007669"/>
    <property type="project" value="TreeGrafter"/>
</dbReference>
<comment type="similarity">
    <text evidence="2 5">Belongs to the trans-sulfuration enzymes family.</text>
</comment>
<dbReference type="SUPFAM" id="SSF53383">
    <property type="entry name" value="PLP-dependent transferases"/>
    <property type="match status" value="1"/>
</dbReference>
<dbReference type="InterPro" id="IPR000277">
    <property type="entry name" value="Cys/Met-Metab_PyrdxlP-dep_enz"/>
</dbReference>
<dbReference type="KEGG" id="pbor:BSF38_05619"/>
<dbReference type="InterPro" id="IPR015422">
    <property type="entry name" value="PyrdxlP-dep_Trfase_small"/>
</dbReference>
<name>A0A1U7CYK0_9BACT</name>
<dbReference type="GO" id="GO:0019343">
    <property type="term" value="P:cysteine biosynthetic process via cystathionine"/>
    <property type="evidence" value="ECO:0007669"/>
    <property type="project" value="TreeGrafter"/>
</dbReference>
<evidence type="ECO:0000256" key="4">
    <source>
        <dbReference type="PIRSR" id="PIRSR001434-2"/>
    </source>
</evidence>
<evidence type="ECO:0000256" key="3">
    <source>
        <dbReference type="ARBA" id="ARBA00022898"/>
    </source>
</evidence>
<gene>
    <name evidence="6" type="primary">metC</name>
    <name evidence="6" type="ORF">BSF38_05619</name>
</gene>
<dbReference type="AlphaFoldDB" id="A0A1U7CYK0"/>
<dbReference type="PANTHER" id="PTHR11808:SF15">
    <property type="entry name" value="CYSTATHIONINE GAMMA-LYASE"/>
    <property type="match status" value="1"/>
</dbReference>
<dbReference type="Gene3D" id="3.90.1150.10">
    <property type="entry name" value="Aspartate Aminotransferase, domain 1"/>
    <property type="match status" value="1"/>
</dbReference>
<accession>A0A1U7CYK0</accession>
<dbReference type="NCBIfam" id="NF005871">
    <property type="entry name" value="PRK07811.1"/>
    <property type="match status" value="1"/>
</dbReference>
<dbReference type="InterPro" id="IPR054542">
    <property type="entry name" value="Cys_met_metab_PP"/>
</dbReference>
<dbReference type="Proteomes" id="UP000186309">
    <property type="component" value="Chromosome"/>
</dbReference>
<reference evidence="7" key="1">
    <citation type="submission" date="2016-12" db="EMBL/GenBank/DDBJ databases">
        <title>Comparative genomics of four Isosphaeraceae planctomycetes: a common pool of plasmids and glycoside hydrolase genes.</title>
        <authorList>
            <person name="Ivanova A."/>
        </authorList>
    </citation>
    <scope>NUCLEOTIDE SEQUENCE [LARGE SCALE GENOMIC DNA]</scope>
    <source>
        <strain evidence="7">PX4</strain>
    </source>
</reference>
<organism evidence="6 7">
    <name type="scientific">Paludisphaera borealis</name>
    <dbReference type="NCBI Taxonomy" id="1387353"/>
    <lineage>
        <taxon>Bacteria</taxon>
        <taxon>Pseudomonadati</taxon>
        <taxon>Planctomycetota</taxon>
        <taxon>Planctomycetia</taxon>
        <taxon>Isosphaerales</taxon>
        <taxon>Isosphaeraceae</taxon>
        <taxon>Paludisphaera</taxon>
    </lineage>
</organism>
<keyword evidence="3 4" id="KW-0663">Pyridoxal phosphate</keyword>
<evidence type="ECO:0000256" key="1">
    <source>
        <dbReference type="ARBA" id="ARBA00001933"/>
    </source>
</evidence>
<comment type="cofactor">
    <cofactor evidence="1 5">
        <name>pyridoxal 5'-phosphate</name>
        <dbReference type="ChEBI" id="CHEBI:597326"/>
    </cofactor>
</comment>
<dbReference type="GO" id="GO:0005737">
    <property type="term" value="C:cytoplasm"/>
    <property type="evidence" value="ECO:0007669"/>
    <property type="project" value="TreeGrafter"/>
</dbReference>
<dbReference type="PANTHER" id="PTHR11808">
    <property type="entry name" value="TRANS-SULFURATION ENZYME FAMILY MEMBER"/>
    <property type="match status" value="1"/>
</dbReference>
<keyword evidence="6" id="KW-0456">Lyase</keyword>
<dbReference type="FunFam" id="3.40.640.10:FF:000009">
    <property type="entry name" value="Cystathionine gamma-synthase homolog"/>
    <property type="match status" value="1"/>
</dbReference>
<protein>
    <submittedName>
        <fullName evidence="6">Cystathionine beta-lyase</fullName>
        <ecNumber evidence="6">4.4.1.8</ecNumber>
    </submittedName>
</protein>
<dbReference type="OrthoDB" id="9780685at2"/>
<proteinExistence type="inferred from homology"/>
<dbReference type="GO" id="GO:0003962">
    <property type="term" value="F:cystathionine gamma-synthase activity"/>
    <property type="evidence" value="ECO:0007669"/>
    <property type="project" value="TreeGrafter"/>
</dbReference>
<dbReference type="GO" id="GO:0019346">
    <property type="term" value="P:transsulfuration"/>
    <property type="evidence" value="ECO:0007669"/>
    <property type="project" value="InterPro"/>
</dbReference>
<evidence type="ECO:0000256" key="5">
    <source>
        <dbReference type="RuleBase" id="RU362118"/>
    </source>
</evidence>
<dbReference type="Pfam" id="PF01053">
    <property type="entry name" value="Cys_Met_Meta_PP"/>
    <property type="match status" value="1"/>
</dbReference>
<dbReference type="EC" id="4.4.1.8" evidence="6"/>
<evidence type="ECO:0000313" key="6">
    <source>
        <dbReference type="EMBL" id="APW64030.1"/>
    </source>
</evidence>
<dbReference type="PIRSF" id="PIRSF001434">
    <property type="entry name" value="CGS"/>
    <property type="match status" value="1"/>
</dbReference>
<evidence type="ECO:0000313" key="7">
    <source>
        <dbReference type="Proteomes" id="UP000186309"/>
    </source>
</evidence>
<sequence>MSTRTNYSWEFATRAIHTGQGADPATGATVTPIYATSTFTQHAPGEHKGYEYSRSGNPTRTALETCLASLEEAEQALAFASGLAATTAVLSCYRPGDEVVAAADLYGGTYRLLERVFRPMGVVPRYTEDGSPEGFAALMNSKTKLVWIESPTNPLLQILDVEAIAAVAHRHGAILAVDNTFASPYLQQPLKLGADLVVHSTTKYIGGHSDVVGGAVMGSRTLLEPIKFYQNAAGGVPGPFDCWLTLRGVKTLAVRMERHNANAQELASWLTTRPEVEKVYYPGLAGHPGHALASRQMKGFGGMISLHLKGRAGAARRFLTGTRIFSLAESLGGVESLISHPATMTHASIPAEIRAARGVDDGLVRLSVGIEDVRDLRADLQRALESLSA</sequence>
<dbReference type="InterPro" id="IPR015421">
    <property type="entry name" value="PyrdxlP-dep_Trfase_major"/>
</dbReference>
<dbReference type="RefSeq" id="WP_076350315.1">
    <property type="nucleotide sequence ID" value="NZ_CP019082.1"/>
</dbReference>
<dbReference type="GO" id="GO:0030170">
    <property type="term" value="F:pyridoxal phosphate binding"/>
    <property type="evidence" value="ECO:0007669"/>
    <property type="project" value="InterPro"/>
</dbReference>
<evidence type="ECO:0000256" key="2">
    <source>
        <dbReference type="ARBA" id="ARBA00009077"/>
    </source>
</evidence>
<dbReference type="Gene3D" id="3.40.640.10">
    <property type="entry name" value="Type I PLP-dependent aspartate aminotransferase-like (Major domain)"/>
    <property type="match status" value="1"/>
</dbReference>
<dbReference type="FunFam" id="3.90.1150.10:FF:000008">
    <property type="entry name" value="Cystathionine gamma-synthase"/>
    <property type="match status" value="1"/>
</dbReference>
<dbReference type="InterPro" id="IPR015424">
    <property type="entry name" value="PyrdxlP-dep_Trfase"/>
</dbReference>
<keyword evidence="7" id="KW-1185">Reference proteome</keyword>